<dbReference type="EMBL" id="JAMKPW020000016">
    <property type="protein sequence ID" value="KAK8210193.1"/>
    <property type="molecule type" value="Genomic_DNA"/>
</dbReference>
<proteinExistence type="predicted"/>
<reference evidence="1" key="1">
    <citation type="submission" date="2024-02" db="EMBL/GenBank/DDBJ databases">
        <title>Metagenome Assembled Genome of Zalaria obscura JY119.</title>
        <authorList>
            <person name="Vighnesh L."/>
            <person name="Jagadeeshwari U."/>
            <person name="Venkata Ramana C."/>
            <person name="Sasikala C."/>
        </authorList>
    </citation>
    <scope>NUCLEOTIDE SEQUENCE</scope>
    <source>
        <strain evidence="1">JY119</strain>
    </source>
</reference>
<protein>
    <submittedName>
        <fullName evidence="1">Bifunctional hydroxyacyl-CoA dehydrogenase/enoyl-CoA hydratase fox2</fullName>
    </submittedName>
</protein>
<sequence>MAHNSYGLAGKEVGPKALRFDGQTVVVTGAGGGLGKAYAVFFGERGANVVVNDLGGSFKGEGQSTKARDVVVSEIINAGGKAVANYDSVEDGDKIIETAIKSFGRVDVLINNAGILRDISFKNMKDDDWDLIMKVHVKGAYKCTRAAWPHFRKQKYGRVINTASAAGLFGSFGQCNYSAAKLAQVGFTETLAKEGLKYNILCNVIAPIAASRMTQTVMPPDVLENLKPDWVVPLVAVLVHPSNDTETGSIFEVGAGHMAKLRWERAKGALLRTDDSLTPGAILKKWNDVNDFSKPSYPTGTANFMELLEEAQKLPPNPPAEKLDFKGKVALITGSGAGLGRIYALQFAAQGAKIVVNDLVNPDDTVQEIQKMGGEAVGVKASAEDGETVVKAAIEAYGRIDIIINNAGILRDKAFANMDDKMWDQVIAVHLRGTYKVTKAAWPYMLKQKYGRIVNTTSTTGIYGNFGQANYAAAKAGILGFSRALAREGAKYNIYVNTIAPNAGTNMTRSILPEEMVQAFKPDYVAPLVVALCSDNVPQPPTGRLYEVGSGWFAQTRWQRTGGHGFPVDVKLTPEQVLAQWEKIRNFDDGRADNPEDNNDSLKLIMANIQNRSGSAPKPSKKGGKVNEEILANIEKAKKAQAEGTEFSYDDRDVILYNLGVGAKRTDLPLVFENDDKFQVLPTFGVIPTFNAVSPFSMSDVVPNFSPMMLLHGEQYLEIRSFPIPTAATLVSYPKLVEVVDKGNAGIVVTGSTTKDKKTGKDVFYNESTVFIRGSGGFGGPAKGSDRGAATRVYKMPQRAPDAVVEEATTAEQAAVYRLSGDRNPLHIDPEFSKVGGFETPILHGLCFFGIAGKAVLQTYGMFRNIKVRFAGVVLPGQTLVTEMWKEGGVVVFQTKVKETGKLCIAGAGAELVQDGKEKARL</sequence>
<dbReference type="Proteomes" id="UP001320706">
    <property type="component" value="Unassembled WGS sequence"/>
</dbReference>
<name>A0ACC3SEY2_9PEZI</name>
<gene>
    <name evidence="1" type="primary">FOX2</name>
    <name evidence="1" type="ORF">M8818_003681</name>
</gene>
<evidence type="ECO:0000313" key="2">
    <source>
        <dbReference type="Proteomes" id="UP001320706"/>
    </source>
</evidence>
<accession>A0ACC3SEY2</accession>
<keyword evidence="2" id="KW-1185">Reference proteome</keyword>
<comment type="caution">
    <text evidence="1">The sequence shown here is derived from an EMBL/GenBank/DDBJ whole genome shotgun (WGS) entry which is preliminary data.</text>
</comment>
<evidence type="ECO:0000313" key="1">
    <source>
        <dbReference type="EMBL" id="KAK8210193.1"/>
    </source>
</evidence>
<organism evidence="1 2">
    <name type="scientific">Zalaria obscura</name>
    <dbReference type="NCBI Taxonomy" id="2024903"/>
    <lineage>
        <taxon>Eukaryota</taxon>
        <taxon>Fungi</taxon>
        <taxon>Dikarya</taxon>
        <taxon>Ascomycota</taxon>
        <taxon>Pezizomycotina</taxon>
        <taxon>Dothideomycetes</taxon>
        <taxon>Dothideomycetidae</taxon>
        <taxon>Dothideales</taxon>
        <taxon>Zalariaceae</taxon>
        <taxon>Zalaria</taxon>
    </lineage>
</organism>